<evidence type="ECO:0000256" key="1">
    <source>
        <dbReference type="ARBA" id="ARBA00009460"/>
    </source>
</evidence>
<dbReference type="InterPro" id="IPR011009">
    <property type="entry name" value="Kinase-like_dom_sf"/>
</dbReference>
<reference evidence="3 4" key="1">
    <citation type="submission" date="2016-10" db="EMBL/GenBank/DDBJ databases">
        <title>Marinobacter salinus sp. nov., a moderately halophilic bacterium isolated from a tidal flat environment.</title>
        <authorList>
            <person name="Park S.-J."/>
        </authorList>
    </citation>
    <scope>NUCLEOTIDE SEQUENCE [LARGE SCALE GENOMIC DNA]</scope>
    <source>
        <strain evidence="3 4">Hb8</strain>
    </source>
</reference>
<name>A0A1D9GJZ3_9GAMM</name>
<evidence type="ECO:0000313" key="3">
    <source>
        <dbReference type="EMBL" id="AOY87854.1"/>
    </source>
</evidence>
<dbReference type="SUPFAM" id="SSF56112">
    <property type="entry name" value="Protein kinase-like (PK-like)"/>
    <property type="match status" value="1"/>
</dbReference>
<protein>
    <submittedName>
        <fullName evidence="3">Fructosamine kinase</fullName>
    </submittedName>
</protein>
<accession>A0A1D9GJZ3</accession>
<gene>
    <name evidence="3" type="ORF">BKP64_06545</name>
</gene>
<dbReference type="STRING" id="1874317.BKP64_06545"/>
<dbReference type="PANTHER" id="PTHR12149">
    <property type="entry name" value="FRUCTOSAMINE 3 KINASE-RELATED PROTEIN"/>
    <property type="match status" value="1"/>
</dbReference>
<keyword evidence="4" id="KW-1185">Reference proteome</keyword>
<dbReference type="OrthoDB" id="5291879at2"/>
<dbReference type="PANTHER" id="PTHR12149:SF8">
    <property type="entry name" value="PROTEIN-RIBULOSAMINE 3-KINASE"/>
    <property type="match status" value="1"/>
</dbReference>
<dbReference type="Proteomes" id="UP000177445">
    <property type="component" value="Chromosome"/>
</dbReference>
<dbReference type="Pfam" id="PF03881">
    <property type="entry name" value="Fructosamin_kin"/>
    <property type="match status" value="1"/>
</dbReference>
<proteinExistence type="inferred from homology"/>
<dbReference type="Gene3D" id="3.90.1200.10">
    <property type="match status" value="1"/>
</dbReference>
<evidence type="ECO:0000313" key="4">
    <source>
        <dbReference type="Proteomes" id="UP000177445"/>
    </source>
</evidence>
<dbReference type="RefSeq" id="WP_070967556.1">
    <property type="nucleotide sequence ID" value="NZ_CP017715.1"/>
</dbReference>
<dbReference type="KEGG" id="msq:BKP64_06545"/>
<sequence length="257" mass="28912">MTGIFTKRNTTGQSDALICEAEGLESLREALLEAGVSGLRVPELYRVDEAAMEIEAIDCAPGSVTTFDMLGEGLALIHRKARPAYGWARDNYIGLSVQPNRWSDSWGDFFVRDRLGYQVSLIRDSSVRASFGRVLEKHGRDLAFWLDSHCEHPSLIHGDLWSGNVLFDLSNSWLIDPAIYCGDREADLAMTEMFGGFGDAFYDAYDRMYARSAVYGQKRDIYNLYHFLNHYNLFGGSYLGGCERGFAMVKRVLAEQP</sequence>
<comment type="similarity">
    <text evidence="1 2">Belongs to the fructosamine kinase family.</text>
</comment>
<dbReference type="GO" id="GO:0016301">
    <property type="term" value="F:kinase activity"/>
    <property type="evidence" value="ECO:0007669"/>
    <property type="project" value="UniProtKB-UniRule"/>
</dbReference>
<dbReference type="EMBL" id="CP017715">
    <property type="protein sequence ID" value="AOY87854.1"/>
    <property type="molecule type" value="Genomic_DNA"/>
</dbReference>
<dbReference type="AlphaFoldDB" id="A0A1D9GJZ3"/>
<evidence type="ECO:0000256" key="2">
    <source>
        <dbReference type="PIRNR" id="PIRNR006221"/>
    </source>
</evidence>
<keyword evidence="2" id="KW-0808">Transferase</keyword>
<dbReference type="PIRSF" id="PIRSF006221">
    <property type="entry name" value="Ketosamine-3-kinase"/>
    <property type="match status" value="1"/>
</dbReference>
<dbReference type="InterPro" id="IPR016477">
    <property type="entry name" value="Fructo-/Ketosamine-3-kinase"/>
</dbReference>
<keyword evidence="2 3" id="KW-0418">Kinase</keyword>
<organism evidence="3 4">
    <name type="scientific">Marinobacter salinus</name>
    <dbReference type="NCBI Taxonomy" id="1874317"/>
    <lineage>
        <taxon>Bacteria</taxon>
        <taxon>Pseudomonadati</taxon>
        <taxon>Pseudomonadota</taxon>
        <taxon>Gammaproteobacteria</taxon>
        <taxon>Pseudomonadales</taxon>
        <taxon>Marinobacteraceae</taxon>
        <taxon>Marinobacter</taxon>
    </lineage>
</organism>